<protein>
    <submittedName>
        <fullName evidence="13">Galactosylceramide sulfotransferase</fullName>
    </submittedName>
</protein>
<dbReference type="HOGENOM" id="CLU_545432_0_0_1"/>
<feature type="transmembrane region" description="Helical" evidence="12">
    <location>
        <begin position="56"/>
        <end position="82"/>
    </location>
</feature>
<comment type="similarity">
    <text evidence="3">Belongs to the galactose-3-O-sulfotransferase family.</text>
</comment>
<dbReference type="EMBL" id="JH818615">
    <property type="protein sequence ID" value="EKC35593.1"/>
    <property type="molecule type" value="Genomic_DNA"/>
</dbReference>
<dbReference type="Pfam" id="PF06990">
    <property type="entry name" value="Gal-3-0_sulfotr"/>
    <property type="match status" value="1"/>
</dbReference>
<gene>
    <name evidence="13" type="ORF">CGI_10015992</name>
</gene>
<keyword evidence="5 12" id="KW-0812">Transmembrane</keyword>
<evidence type="ECO:0000256" key="1">
    <source>
        <dbReference type="ARBA" id="ARBA00004323"/>
    </source>
</evidence>
<dbReference type="GO" id="GO:0009247">
    <property type="term" value="P:glycolipid biosynthetic process"/>
    <property type="evidence" value="ECO:0007669"/>
    <property type="project" value="InterPro"/>
</dbReference>
<dbReference type="InterPro" id="IPR027417">
    <property type="entry name" value="P-loop_NTPase"/>
</dbReference>
<dbReference type="InterPro" id="IPR007593">
    <property type="entry name" value="CD225/Dispanin_fam"/>
</dbReference>
<evidence type="ECO:0000256" key="2">
    <source>
        <dbReference type="ARBA" id="ARBA00006843"/>
    </source>
</evidence>
<comment type="subcellular location">
    <subcellularLocation>
        <location evidence="1">Golgi apparatus membrane</location>
        <topology evidence="1">Single-pass type II membrane protein</topology>
    </subcellularLocation>
</comment>
<dbReference type="AlphaFoldDB" id="K1QNX8"/>
<evidence type="ECO:0000256" key="12">
    <source>
        <dbReference type="SAM" id="Phobius"/>
    </source>
</evidence>
<name>K1QNX8_MAGGI</name>
<dbReference type="InParanoid" id="K1QNX8"/>
<feature type="transmembrane region" description="Helical" evidence="12">
    <location>
        <begin position="103"/>
        <end position="124"/>
    </location>
</feature>
<evidence type="ECO:0000256" key="11">
    <source>
        <dbReference type="SAM" id="MobiDB-lite"/>
    </source>
</evidence>
<dbReference type="InterPro" id="IPR009729">
    <property type="entry name" value="Gal-3-0_sulfotransfrase"/>
</dbReference>
<organism evidence="13">
    <name type="scientific">Magallana gigas</name>
    <name type="common">Pacific oyster</name>
    <name type="synonym">Crassostrea gigas</name>
    <dbReference type="NCBI Taxonomy" id="29159"/>
    <lineage>
        <taxon>Eukaryota</taxon>
        <taxon>Metazoa</taxon>
        <taxon>Spiralia</taxon>
        <taxon>Lophotrochozoa</taxon>
        <taxon>Mollusca</taxon>
        <taxon>Bivalvia</taxon>
        <taxon>Autobranchia</taxon>
        <taxon>Pteriomorphia</taxon>
        <taxon>Ostreida</taxon>
        <taxon>Ostreoidea</taxon>
        <taxon>Ostreidae</taxon>
        <taxon>Magallana</taxon>
    </lineage>
</organism>
<dbReference type="GO" id="GO:0000139">
    <property type="term" value="C:Golgi membrane"/>
    <property type="evidence" value="ECO:0007669"/>
    <property type="project" value="UniProtKB-SubCell"/>
</dbReference>
<evidence type="ECO:0000256" key="7">
    <source>
        <dbReference type="ARBA" id="ARBA00022989"/>
    </source>
</evidence>
<sequence length="500" mass="57048">MASGNKYEVDPSNAGYDQTPKQTGPNPNLKYNSSLIVTNNAPGPVFIAAPPRGSDWLVPAILSTFFCCPIVGICAIVAAVNARSNYDCGDVSGGRSSAAWAKGLTLTSIGIGVAFFIILIILYATTWGHLYFHLQITRGSPVHLLGQPQVISFILLCNGKAAQGNDFLNFPHTYKRAYDAIVFLKTHKTGGSTITNVLQRFAEYHDLKVALPNKTFGQLRYNYFGDVGEALLRDQIYDSHGNMTFDILCNHVIFSAAAFRKVFKRKTFYFTIIRDPVTNVLSAVNYFGLTDGYIQSLLMKTNTSVFKYLPRYEPKNVYLSFTNNRQLFDLGFPPWKSPRNLINVRQFIRELENNLQFVMIMEYFDESLIIVKRLLNWTFKDILYFPQNKGRENLVANLTDGDKGDIINWNRGDGVLYSHFLQRLLKEINKNGPGLKDEVSVFRQILRKVWDFCDLDEQDVSLAIDRTLWDPGFMYRYDECGLLRLNELQYLERLYKYANR</sequence>
<feature type="region of interest" description="Disordered" evidence="11">
    <location>
        <begin position="1"/>
        <end position="26"/>
    </location>
</feature>
<reference evidence="13" key="1">
    <citation type="journal article" date="2012" name="Nature">
        <title>The oyster genome reveals stress adaptation and complexity of shell formation.</title>
        <authorList>
            <person name="Zhang G."/>
            <person name="Fang X."/>
            <person name="Guo X."/>
            <person name="Li L."/>
            <person name="Luo R."/>
            <person name="Xu F."/>
            <person name="Yang P."/>
            <person name="Zhang L."/>
            <person name="Wang X."/>
            <person name="Qi H."/>
            <person name="Xiong Z."/>
            <person name="Que H."/>
            <person name="Xie Y."/>
            <person name="Holland P.W."/>
            <person name="Paps J."/>
            <person name="Zhu Y."/>
            <person name="Wu F."/>
            <person name="Chen Y."/>
            <person name="Wang J."/>
            <person name="Peng C."/>
            <person name="Meng J."/>
            <person name="Yang L."/>
            <person name="Liu J."/>
            <person name="Wen B."/>
            <person name="Zhang N."/>
            <person name="Huang Z."/>
            <person name="Zhu Q."/>
            <person name="Feng Y."/>
            <person name="Mount A."/>
            <person name="Hedgecock D."/>
            <person name="Xu Z."/>
            <person name="Liu Y."/>
            <person name="Domazet-Loso T."/>
            <person name="Du Y."/>
            <person name="Sun X."/>
            <person name="Zhang S."/>
            <person name="Liu B."/>
            <person name="Cheng P."/>
            <person name="Jiang X."/>
            <person name="Li J."/>
            <person name="Fan D."/>
            <person name="Wang W."/>
            <person name="Fu W."/>
            <person name="Wang T."/>
            <person name="Wang B."/>
            <person name="Zhang J."/>
            <person name="Peng Z."/>
            <person name="Li Y."/>
            <person name="Li N."/>
            <person name="Wang J."/>
            <person name="Chen M."/>
            <person name="He Y."/>
            <person name="Tan F."/>
            <person name="Song X."/>
            <person name="Zheng Q."/>
            <person name="Huang R."/>
            <person name="Yang H."/>
            <person name="Du X."/>
            <person name="Chen L."/>
            <person name="Yang M."/>
            <person name="Gaffney P.M."/>
            <person name="Wang S."/>
            <person name="Luo L."/>
            <person name="She Z."/>
            <person name="Ming Y."/>
            <person name="Huang W."/>
            <person name="Zhang S."/>
            <person name="Huang B."/>
            <person name="Zhang Y."/>
            <person name="Qu T."/>
            <person name="Ni P."/>
            <person name="Miao G."/>
            <person name="Wang J."/>
            <person name="Wang Q."/>
            <person name="Steinberg C.E."/>
            <person name="Wang H."/>
            <person name="Li N."/>
            <person name="Qian L."/>
            <person name="Zhang G."/>
            <person name="Li Y."/>
            <person name="Yang H."/>
            <person name="Liu X."/>
            <person name="Wang J."/>
            <person name="Yin Y."/>
            <person name="Wang J."/>
        </authorList>
    </citation>
    <scope>NUCLEOTIDE SEQUENCE [LARGE SCALE GENOMIC DNA]</scope>
    <source>
        <strain evidence="13">05x7-T-G4-1.051#20</strain>
    </source>
</reference>
<dbReference type="PANTHER" id="PTHR14647">
    <property type="entry name" value="GALACTOSE-3-O-SULFOTRANSFERASE"/>
    <property type="match status" value="1"/>
</dbReference>
<keyword evidence="4 13" id="KW-0808">Transferase</keyword>
<feature type="compositionally biased region" description="Polar residues" evidence="11">
    <location>
        <begin position="15"/>
        <end position="26"/>
    </location>
</feature>
<evidence type="ECO:0000256" key="5">
    <source>
        <dbReference type="ARBA" id="ARBA00022692"/>
    </source>
</evidence>
<keyword evidence="6" id="KW-0735">Signal-anchor</keyword>
<evidence type="ECO:0000256" key="9">
    <source>
        <dbReference type="ARBA" id="ARBA00023136"/>
    </source>
</evidence>
<evidence type="ECO:0000256" key="10">
    <source>
        <dbReference type="ARBA" id="ARBA00023180"/>
    </source>
</evidence>
<comment type="similarity">
    <text evidence="2">Belongs to the CD225/Dispanin family.</text>
</comment>
<evidence type="ECO:0000256" key="3">
    <source>
        <dbReference type="ARBA" id="ARBA00008124"/>
    </source>
</evidence>
<dbReference type="Pfam" id="PF04505">
    <property type="entry name" value="CD225"/>
    <property type="match status" value="1"/>
</dbReference>
<dbReference type="PANTHER" id="PTHR14647:SF87">
    <property type="entry name" value="PUTATIVE-RELATED"/>
    <property type="match status" value="1"/>
</dbReference>
<dbReference type="Gene3D" id="3.40.50.300">
    <property type="entry name" value="P-loop containing nucleotide triphosphate hydrolases"/>
    <property type="match status" value="1"/>
</dbReference>
<proteinExistence type="inferred from homology"/>
<keyword evidence="8" id="KW-0333">Golgi apparatus</keyword>
<keyword evidence="7 12" id="KW-1133">Transmembrane helix</keyword>
<accession>K1QNX8</accession>
<dbReference type="GO" id="GO:0001733">
    <property type="term" value="F:galactosylceramide sulfotransferase activity"/>
    <property type="evidence" value="ECO:0007669"/>
    <property type="project" value="InterPro"/>
</dbReference>
<evidence type="ECO:0000256" key="6">
    <source>
        <dbReference type="ARBA" id="ARBA00022968"/>
    </source>
</evidence>
<keyword evidence="10" id="KW-0325">Glycoprotein</keyword>
<keyword evidence="9 12" id="KW-0472">Membrane</keyword>
<evidence type="ECO:0000256" key="4">
    <source>
        <dbReference type="ARBA" id="ARBA00022679"/>
    </source>
</evidence>
<evidence type="ECO:0000256" key="8">
    <source>
        <dbReference type="ARBA" id="ARBA00023034"/>
    </source>
</evidence>
<evidence type="ECO:0000313" key="13">
    <source>
        <dbReference type="EMBL" id="EKC35593.1"/>
    </source>
</evidence>